<evidence type="ECO:0000313" key="3">
    <source>
        <dbReference type="EMBL" id="CAK0882674.1"/>
    </source>
</evidence>
<dbReference type="EMBL" id="CAUYUJ010018324">
    <property type="protein sequence ID" value="CAK0882674.1"/>
    <property type="molecule type" value="Genomic_DNA"/>
</dbReference>
<evidence type="ECO:0000313" key="4">
    <source>
        <dbReference type="Proteomes" id="UP001189429"/>
    </source>
</evidence>
<dbReference type="InterPro" id="IPR005804">
    <property type="entry name" value="FA_desaturase_dom"/>
</dbReference>
<gene>
    <name evidence="3" type="ORF">PCOR1329_LOCUS65118</name>
</gene>
<protein>
    <recommendedName>
        <fullName evidence="2">Fatty acid desaturase domain-containing protein</fullName>
    </recommendedName>
</protein>
<proteinExistence type="predicted"/>
<sequence>MEKAKYAEHETQWPPLSEVRKSLRVQWYRCPVDRDVFAKLTERSDKKGFFQALGHLAIWMVTGTIVSTGRRPIPATRLGCMHGGGYGCWQQHVYVAMVVAMFAHGTVGSAFIFGCHELGHGTVFKTRWLNRFFLYIFSVLWWWDPIDYAMSHTYHHRYTEYAKGDRENLFPLEPSLNPTLLLQLFSVDLFGTPGRVFGKGGLLSTVKLTFKAACGGIASEPYAPSHEWLQTLHKDQPHEALKSMWFSQCIVIFHVSVFAASIVSGQWIFILIVNFHKFCAMWLTYFMGQTQHIGLKSDSPDFRKNTRTITLDPVSEFLYWHMNWHIEHHMFAGVPCYNLRALHEEVSLDMPAPRTLLGAWREMRETWHRQQADPEYEFDTPLPEFAGSSAKAVNLASEEQSGFIGDLAPTGLADAEMFVGDKSL</sequence>
<keyword evidence="1" id="KW-0472">Membrane</keyword>
<feature type="transmembrane region" description="Helical" evidence="1">
    <location>
        <begin position="128"/>
        <end position="143"/>
    </location>
</feature>
<name>A0ABN9WCZ1_9DINO</name>
<feature type="transmembrane region" description="Helical" evidence="1">
    <location>
        <begin position="49"/>
        <end position="73"/>
    </location>
</feature>
<evidence type="ECO:0000259" key="2">
    <source>
        <dbReference type="Pfam" id="PF00487"/>
    </source>
</evidence>
<reference evidence="3" key="1">
    <citation type="submission" date="2023-10" db="EMBL/GenBank/DDBJ databases">
        <authorList>
            <person name="Chen Y."/>
            <person name="Shah S."/>
            <person name="Dougan E. K."/>
            <person name="Thang M."/>
            <person name="Chan C."/>
        </authorList>
    </citation>
    <scope>NUCLEOTIDE SEQUENCE [LARGE SCALE GENOMIC DNA]</scope>
</reference>
<organism evidence="3 4">
    <name type="scientific">Prorocentrum cordatum</name>
    <dbReference type="NCBI Taxonomy" id="2364126"/>
    <lineage>
        <taxon>Eukaryota</taxon>
        <taxon>Sar</taxon>
        <taxon>Alveolata</taxon>
        <taxon>Dinophyceae</taxon>
        <taxon>Prorocentrales</taxon>
        <taxon>Prorocentraceae</taxon>
        <taxon>Prorocentrum</taxon>
    </lineage>
</organism>
<keyword evidence="4" id="KW-1185">Reference proteome</keyword>
<comment type="caution">
    <text evidence="3">The sequence shown here is derived from an EMBL/GenBank/DDBJ whole genome shotgun (WGS) entry which is preliminary data.</text>
</comment>
<dbReference type="Pfam" id="PF00487">
    <property type="entry name" value="FA_desaturase"/>
    <property type="match status" value="1"/>
</dbReference>
<feature type="transmembrane region" description="Helical" evidence="1">
    <location>
        <begin position="245"/>
        <end position="273"/>
    </location>
</feature>
<feature type="domain" description="Fatty acid desaturase" evidence="2">
    <location>
        <begin position="97"/>
        <end position="351"/>
    </location>
</feature>
<dbReference type="Proteomes" id="UP001189429">
    <property type="component" value="Unassembled WGS sequence"/>
</dbReference>
<keyword evidence="1" id="KW-1133">Transmembrane helix</keyword>
<accession>A0ABN9WCZ1</accession>
<feature type="transmembrane region" description="Helical" evidence="1">
    <location>
        <begin position="93"/>
        <end position="116"/>
    </location>
</feature>
<keyword evidence="1" id="KW-0812">Transmembrane</keyword>
<evidence type="ECO:0000256" key="1">
    <source>
        <dbReference type="SAM" id="Phobius"/>
    </source>
</evidence>